<dbReference type="InterPro" id="IPR053098">
    <property type="entry name" value="Petuviruses_polyprotein"/>
</dbReference>
<feature type="non-terminal residue" evidence="2">
    <location>
        <position position="131"/>
    </location>
</feature>
<keyword evidence="3" id="KW-1185">Reference proteome</keyword>
<dbReference type="PANTHER" id="PTHR48435">
    <property type="entry name" value="POLYPROTEIN"/>
    <property type="match status" value="1"/>
</dbReference>
<dbReference type="AlphaFoldDB" id="A0A9D3UWW8"/>
<organism evidence="2 3">
    <name type="scientific">Gossypium stocksii</name>
    <dbReference type="NCBI Taxonomy" id="47602"/>
    <lineage>
        <taxon>Eukaryota</taxon>
        <taxon>Viridiplantae</taxon>
        <taxon>Streptophyta</taxon>
        <taxon>Embryophyta</taxon>
        <taxon>Tracheophyta</taxon>
        <taxon>Spermatophyta</taxon>
        <taxon>Magnoliopsida</taxon>
        <taxon>eudicotyledons</taxon>
        <taxon>Gunneridae</taxon>
        <taxon>Pentapetalae</taxon>
        <taxon>rosids</taxon>
        <taxon>malvids</taxon>
        <taxon>Malvales</taxon>
        <taxon>Malvaceae</taxon>
        <taxon>Malvoideae</taxon>
        <taxon>Gossypium</taxon>
    </lineage>
</organism>
<dbReference type="EMBL" id="JAIQCV010000009">
    <property type="protein sequence ID" value="KAH1063932.1"/>
    <property type="molecule type" value="Genomic_DNA"/>
</dbReference>
<feature type="region of interest" description="Disordered" evidence="1">
    <location>
        <begin position="1"/>
        <end position="24"/>
    </location>
</feature>
<evidence type="ECO:0000313" key="3">
    <source>
        <dbReference type="Proteomes" id="UP000828251"/>
    </source>
</evidence>
<sequence length="131" mass="14749">MSDKMLSRPSASSTSLSMPDIPLKSHSTKKISSLYEIEYLKEEYKSLIQNTSRQVKEYSQASRFDSNHISASSSEQFITFEIPLEFPKEWIATLNSGLVMVTLFPNFMMALANPNLLEALKVQIQNVGAPQ</sequence>
<gene>
    <name evidence="2" type="ORF">J1N35_028919</name>
</gene>
<dbReference type="Proteomes" id="UP000828251">
    <property type="component" value="Unassembled WGS sequence"/>
</dbReference>
<name>A0A9D3UWW8_9ROSI</name>
<proteinExistence type="predicted"/>
<evidence type="ECO:0000256" key="1">
    <source>
        <dbReference type="SAM" id="MobiDB-lite"/>
    </source>
</evidence>
<comment type="caution">
    <text evidence="2">The sequence shown here is derived from an EMBL/GenBank/DDBJ whole genome shotgun (WGS) entry which is preliminary data.</text>
</comment>
<dbReference type="PANTHER" id="PTHR48435:SF1">
    <property type="entry name" value="POLYPROTEIN"/>
    <property type="match status" value="1"/>
</dbReference>
<evidence type="ECO:0000313" key="2">
    <source>
        <dbReference type="EMBL" id="KAH1063932.1"/>
    </source>
</evidence>
<reference evidence="2 3" key="1">
    <citation type="journal article" date="2021" name="Plant Biotechnol. J.">
        <title>Multi-omics assisted identification of the key and species-specific regulatory components of drought-tolerant mechanisms in Gossypium stocksii.</title>
        <authorList>
            <person name="Yu D."/>
            <person name="Ke L."/>
            <person name="Zhang D."/>
            <person name="Wu Y."/>
            <person name="Sun Y."/>
            <person name="Mei J."/>
            <person name="Sun J."/>
            <person name="Sun Y."/>
        </authorList>
    </citation>
    <scope>NUCLEOTIDE SEQUENCE [LARGE SCALE GENOMIC DNA]</scope>
    <source>
        <strain evidence="3">cv. E1</strain>
        <tissue evidence="2">Leaf</tissue>
    </source>
</reference>
<accession>A0A9D3UWW8</accession>
<protein>
    <submittedName>
        <fullName evidence="2">Uncharacterized protein</fullName>
    </submittedName>
</protein>
<feature type="compositionally biased region" description="Low complexity" evidence="1">
    <location>
        <begin position="7"/>
        <end position="17"/>
    </location>
</feature>